<dbReference type="InterPro" id="IPR051202">
    <property type="entry name" value="Peptidase_C40"/>
</dbReference>
<dbReference type="Pfam" id="PF00877">
    <property type="entry name" value="NLPC_P60"/>
    <property type="match status" value="2"/>
</dbReference>
<reference evidence="7" key="1">
    <citation type="journal article" date="2021" name="Proc. Natl. Acad. Sci. U.S.A.">
        <title>A Catalog of Tens of Thousands of Viruses from Human Metagenomes Reveals Hidden Associations with Chronic Diseases.</title>
        <authorList>
            <person name="Tisza M.J."/>
            <person name="Buck C.B."/>
        </authorList>
    </citation>
    <scope>NUCLEOTIDE SEQUENCE</scope>
    <source>
        <strain evidence="7">Ct3cV12</strain>
    </source>
</reference>
<dbReference type="GO" id="GO:0006508">
    <property type="term" value="P:proteolysis"/>
    <property type="evidence" value="ECO:0007669"/>
    <property type="project" value="UniProtKB-KW"/>
</dbReference>
<dbReference type="SUPFAM" id="SSF54001">
    <property type="entry name" value="Cysteine proteinases"/>
    <property type="match status" value="2"/>
</dbReference>
<keyword evidence="5" id="KW-0812">Transmembrane</keyword>
<evidence type="ECO:0000256" key="1">
    <source>
        <dbReference type="ARBA" id="ARBA00007074"/>
    </source>
</evidence>
<name>A0A8S5VXW4_9VIRU</name>
<keyword evidence="4" id="KW-0788">Thiol protease</keyword>
<comment type="similarity">
    <text evidence="1">Belongs to the peptidase C40 family.</text>
</comment>
<dbReference type="PANTHER" id="PTHR47053">
    <property type="entry name" value="MUREIN DD-ENDOPEPTIDASE MEPH-RELATED"/>
    <property type="match status" value="1"/>
</dbReference>
<accession>A0A8S5VXW4</accession>
<dbReference type="InterPro" id="IPR000064">
    <property type="entry name" value="NLP_P60_dom"/>
</dbReference>
<feature type="domain" description="NlpC/P60" evidence="6">
    <location>
        <begin position="1"/>
        <end position="126"/>
    </location>
</feature>
<evidence type="ECO:0000259" key="6">
    <source>
        <dbReference type="PROSITE" id="PS51935"/>
    </source>
</evidence>
<protein>
    <submittedName>
        <fullName evidence="7">NlpC/P60 family</fullName>
    </submittedName>
</protein>
<evidence type="ECO:0000256" key="2">
    <source>
        <dbReference type="ARBA" id="ARBA00022670"/>
    </source>
</evidence>
<dbReference type="PANTHER" id="PTHR47053:SF1">
    <property type="entry name" value="MUREIN DD-ENDOPEPTIDASE MEPH-RELATED"/>
    <property type="match status" value="1"/>
</dbReference>
<feature type="domain" description="NlpC/P60" evidence="6">
    <location>
        <begin position="134"/>
        <end position="265"/>
    </location>
</feature>
<dbReference type="GO" id="GO:0008234">
    <property type="term" value="F:cysteine-type peptidase activity"/>
    <property type="evidence" value="ECO:0007669"/>
    <property type="project" value="UniProtKB-KW"/>
</dbReference>
<evidence type="ECO:0000256" key="3">
    <source>
        <dbReference type="ARBA" id="ARBA00022801"/>
    </source>
</evidence>
<evidence type="ECO:0000313" key="7">
    <source>
        <dbReference type="EMBL" id="DAI59050.1"/>
    </source>
</evidence>
<sequence length="322" mass="34453">MSVLQTASSLIGKVKYSFGSSSITSAGGTGDCSSFTQYVFKQNGVSLPRTAEGQYNSSKGILVDRSKLQAGDLVFFKGTYKSGISHVGIYAGNGKFIHNSSSGGTKVSDLNSDYYKNHWAGAKRITGANAGSLTANLDSVVKGLKGHVKYDYSHKNSFKTSDTDITVDCGGFVSYILQKLGVKITTTSLTGLLNSSEGVEVKNKNDLQAGDVIFYDGVGRKGLSHVNIYLGNGKVAESTRSANGFKITNLKGYYDKHIYKIKRFNINTDSLTDMTDSIGDGLSNAGSGFLNIFKEIGANVLVGVLIIVLVCLAFYLLFKSFD</sequence>
<organism evidence="7">
    <name type="scientific">Tectiviridae sp</name>
    <dbReference type="NCBI Taxonomy" id="2831614"/>
    <lineage>
        <taxon>Viruses</taxon>
        <taxon>Varidnaviria</taxon>
        <taxon>Bamfordvirae</taxon>
        <taxon>Preplasmiviricota</taxon>
        <taxon>Prepoliviricotina</taxon>
        <taxon>Tectiliviricetes</taxon>
        <taxon>Kalamavirales</taxon>
        <taxon>Tectiviridae</taxon>
    </lineage>
</organism>
<keyword evidence="5" id="KW-0472">Membrane</keyword>
<evidence type="ECO:0000256" key="4">
    <source>
        <dbReference type="ARBA" id="ARBA00022807"/>
    </source>
</evidence>
<feature type="transmembrane region" description="Helical" evidence="5">
    <location>
        <begin position="296"/>
        <end position="318"/>
    </location>
</feature>
<dbReference type="Gene3D" id="3.90.1720.10">
    <property type="entry name" value="endopeptidase domain like (from Nostoc punctiforme)"/>
    <property type="match status" value="2"/>
</dbReference>
<dbReference type="PROSITE" id="PS51935">
    <property type="entry name" value="NLPC_P60"/>
    <property type="match status" value="2"/>
</dbReference>
<keyword evidence="5" id="KW-1133">Transmembrane helix</keyword>
<keyword evidence="2" id="KW-0645">Protease</keyword>
<proteinExistence type="inferred from homology"/>
<evidence type="ECO:0000256" key="5">
    <source>
        <dbReference type="SAM" id="Phobius"/>
    </source>
</evidence>
<dbReference type="InterPro" id="IPR038765">
    <property type="entry name" value="Papain-like_cys_pep_sf"/>
</dbReference>
<keyword evidence="3" id="KW-0378">Hydrolase</keyword>
<dbReference type="EMBL" id="BK031033">
    <property type="protein sequence ID" value="DAI59050.1"/>
    <property type="molecule type" value="Genomic_DNA"/>
</dbReference>